<reference evidence="2" key="2">
    <citation type="submission" date="2021-09" db="EMBL/GenBank/DDBJ databases">
        <authorList>
            <person name="Jia N."/>
            <person name="Wang J."/>
            <person name="Shi W."/>
            <person name="Du L."/>
            <person name="Sun Y."/>
            <person name="Zhan W."/>
            <person name="Jiang J."/>
            <person name="Wang Q."/>
            <person name="Zhang B."/>
            <person name="Ji P."/>
            <person name="Sakyi L.B."/>
            <person name="Cui X."/>
            <person name="Yuan T."/>
            <person name="Jiang B."/>
            <person name="Yang W."/>
            <person name="Lam T.T.-Y."/>
            <person name="Chang Q."/>
            <person name="Ding S."/>
            <person name="Wang X."/>
            <person name="Zhu J."/>
            <person name="Ruan X."/>
            <person name="Zhao L."/>
            <person name="Wei J."/>
            <person name="Que T."/>
            <person name="Du C."/>
            <person name="Cheng J."/>
            <person name="Dai P."/>
            <person name="Han X."/>
            <person name="Huang E."/>
            <person name="Gao Y."/>
            <person name="Liu J."/>
            <person name="Shao H."/>
            <person name="Ye R."/>
            <person name="Li L."/>
            <person name="Wei W."/>
            <person name="Wang X."/>
            <person name="Wang C."/>
            <person name="Huo Q."/>
            <person name="Li W."/>
            <person name="Guo W."/>
            <person name="Chen H."/>
            <person name="Chen S."/>
            <person name="Zhou L."/>
            <person name="Zhou L."/>
            <person name="Ni X."/>
            <person name="Tian J."/>
            <person name="Zhou Y."/>
            <person name="Sheng Y."/>
            <person name="Liu T."/>
            <person name="Pan Y."/>
            <person name="Xia L."/>
            <person name="Li J."/>
            <person name="Zhao F."/>
            <person name="Cao W."/>
        </authorList>
    </citation>
    <scope>NUCLEOTIDE SEQUENCE</scope>
    <source>
        <strain evidence="2">Rsan-2018</strain>
        <tissue evidence="2">Larvae</tissue>
    </source>
</reference>
<protein>
    <submittedName>
        <fullName evidence="2">Uncharacterized protein</fullName>
    </submittedName>
</protein>
<feature type="region of interest" description="Disordered" evidence="1">
    <location>
        <begin position="306"/>
        <end position="346"/>
    </location>
</feature>
<evidence type="ECO:0000313" key="2">
    <source>
        <dbReference type="EMBL" id="KAH7948036.1"/>
    </source>
</evidence>
<feature type="region of interest" description="Disordered" evidence="1">
    <location>
        <begin position="361"/>
        <end position="396"/>
    </location>
</feature>
<feature type="region of interest" description="Disordered" evidence="1">
    <location>
        <begin position="179"/>
        <end position="221"/>
    </location>
</feature>
<proteinExistence type="predicted"/>
<evidence type="ECO:0000313" key="3">
    <source>
        <dbReference type="Proteomes" id="UP000821837"/>
    </source>
</evidence>
<feature type="region of interest" description="Disordered" evidence="1">
    <location>
        <begin position="238"/>
        <end position="272"/>
    </location>
</feature>
<feature type="compositionally biased region" description="Basic and acidic residues" evidence="1">
    <location>
        <begin position="72"/>
        <end position="96"/>
    </location>
</feature>
<sequence>MQKEFIFVHPPANASQDLAPEAGNLHGHISPHAPHSVGGHERQGYRYGQWAVGGRSQKHEQHGRQSAGGAHRHLEDAHGKVHKERGHDKGGQAERKYRVRTEIEYFEREKFKDDEHDKLKAAHRSKASTDAIKGADRFASQGHQSHQRHLGGGYAQGTQHAVGVGYAPVYVHGAPVAGGNKGIDGGRRDFSQKDAQNHEEYHHEAGSQGFTDKDKGHQRAGWRERGYRIIAEKEYVDKDKHHDKAYGVDNQERGHRLRSQGQHAHKQGQDDIKKAKEHYGHGVHDSAHHEKAHKNRAAYGKTYHGSTVHLAGPRDHLSSSTDKVAELEAGNTTNTPDDTPRRKKVIRIRVLSKTPGIASVTIGGRATNVPPETGPHHDAEEPTEHASPPKDISQVDNFGRSYESLAGGSAADSTRTPKKHFVPMEVLASLYTNVRGDPFVAIPREQQNLNNQPYSAQIHRPVVHSQGPAVNSRELYNEKSFQPLIVNPGLREENRENRNPNYGTQTYGPPSTVDTAGPALHHSPGVETGGRTHYGQQGYIPGPPPRLTSLSRGNHQAQANVATSEGSGGHPDFKPNSEIGVDAVPPYTATSADQDSNNVRFYNTQVNNGQGQSNAYGNPGALSVNQVPGALHVLSQTQNAPNDGYYTGNAPAPLAQQQQSPVPVAMTHALRYPGQVTSRPDIPYANPYNVDAGVVIPSQDAGTVPAVHVSTYPVYVEGTAVQPDTYRLPIEKPGVQGGYSPHVLTGMLGRGVACVPRLRSVQELTLLLSLCVLGSVFLSYQLGSILSGGVSKERRSTGGATNDARNPCGFDRLSSVTPSEASSEQDFLKTSDVEAEDLLGSQLTKVVLVGDTSDQARRYLKAFEAHRVQTEIYAPLGRAEQRKSVSKCDSSTLWICLGPCGQLGRKCPPEKRRKVNHIELLSEQLGERDALCNTLSTLRRHSVNHLRHWSTLPLCFVLPEQTQQLADVAGALRLTHTDPSSSNWLIKPVGLQDRRRHRARQVSTAALADSDLLHKTLSPMLEQGRVVAQETLVRPLLASNGRSILVRVFALVTSMVPLRAYVHHAGTAFQGTAQGTRTSDTAIRMSGKSVPLKQLWHQLDKIYGSSSVEQLWSQIKSQVAALLVAAEYEILSRSVAMNSSRNFGGAIGRPIGFQLLSFEFALNATLQPFLWHVNVKPHFLASRSVAMDAVKSQVLVDVALILTAGRQVATQVAQALRASDASIGLMCHFCRLSHDICLTENDLSYLLQSRREQLSRGMFEQKIQKEVLSSASAQHSTVPVNYTLGLGYNRISVVVVDIRHAEARVANAYVLSVFRNERTTRHEAIEPHFAGHYAVCSLKQQLLFLGDSTNRGIMYYVLMRLNGTLGEWHKSHGIALHAQRLNGGRTAAGFAYYPQFWLPPNRRPTLARTLNQLVDSMPSLENSERTVLVVGGVQWLNVKQLSSLTTTLKGLGLDKTKIIIKTFGSGFHQRTDGVHQSSLRNQQNLGRTNLDIIRRARELGMEVVDTFNMTTARFKDFMQGNCACHFHKVVSDSLTTYRVEGPVNQAYGDILLSRLCQGHRTKPA</sequence>
<reference evidence="2" key="1">
    <citation type="journal article" date="2020" name="Cell">
        <title>Large-Scale Comparative Analyses of Tick Genomes Elucidate Their Genetic Diversity and Vector Capacities.</title>
        <authorList>
            <consortium name="Tick Genome and Microbiome Consortium (TIGMIC)"/>
            <person name="Jia N."/>
            <person name="Wang J."/>
            <person name="Shi W."/>
            <person name="Du L."/>
            <person name="Sun Y."/>
            <person name="Zhan W."/>
            <person name="Jiang J.F."/>
            <person name="Wang Q."/>
            <person name="Zhang B."/>
            <person name="Ji P."/>
            <person name="Bell-Sakyi L."/>
            <person name="Cui X.M."/>
            <person name="Yuan T.T."/>
            <person name="Jiang B.G."/>
            <person name="Yang W.F."/>
            <person name="Lam T.T."/>
            <person name="Chang Q.C."/>
            <person name="Ding S.J."/>
            <person name="Wang X.J."/>
            <person name="Zhu J.G."/>
            <person name="Ruan X.D."/>
            <person name="Zhao L."/>
            <person name="Wei J.T."/>
            <person name="Ye R.Z."/>
            <person name="Que T.C."/>
            <person name="Du C.H."/>
            <person name="Zhou Y.H."/>
            <person name="Cheng J.X."/>
            <person name="Dai P.F."/>
            <person name="Guo W.B."/>
            <person name="Han X.H."/>
            <person name="Huang E.J."/>
            <person name="Li L.F."/>
            <person name="Wei W."/>
            <person name="Gao Y.C."/>
            <person name="Liu J.Z."/>
            <person name="Shao H.Z."/>
            <person name="Wang X."/>
            <person name="Wang C.C."/>
            <person name="Yang T.C."/>
            <person name="Huo Q.B."/>
            <person name="Li W."/>
            <person name="Chen H.Y."/>
            <person name="Chen S.E."/>
            <person name="Zhou L.G."/>
            <person name="Ni X.B."/>
            <person name="Tian J.H."/>
            <person name="Sheng Y."/>
            <person name="Liu T."/>
            <person name="Pan Y.S."/>
            <person name="Xia L.Y."/>
            <person name="Li J."/>
            <person name="Zhao F."/>
            <person name="Cao W.C."/>
        </authorList>
    </citation>
    <scope>NUCLEOTIDE SEQUENCE</scope>
    <source>
        <strain evidence="2">Rsan-2018</strain>
    </source>
</reference>
<dbReference type="VEuPathDB" id="VectorBase:RSAN_046829"/>
<keyword evidence="3" id="KW-1185">Reference proteome</keyword>
<dbReference type="PANTHER" id="PTHR14776">
    <property type="entry name" value="CADHERIN-LIKE AND PC-ESTERASE DOMAIN-CONTAINING PROTEIN 1"/>
    <property type="match status" value="1"/>
</dbReference>
<accession>A0A9D4PN89</accession>
<dbReference type="VEuPathDB" id="VectorBase:RSAN_053349"/>
<evidence type="ECO:0000256" key="1">
    <source>
        <dbReference type="SAM" id="MobiDB-lite"/>
    </source>
</evidence>
<dbReference type="Gene3D" id="3.30.470.20">
    <property type="entry name" value="ATP-grasp fold, B domain"/>
    <property type="match status" value="1"/>
</dbReference>
<feature type="region of interest" description="Disordered" evidence="1">
    <location>
        <begin position="53"/>
        <end position="96"/>
    </location>
</feature>
<feature type="compositionally biased region" description="Basic and acidic residues" evidence="1">
    <location>
        <begin position="374"/>
        <end position="388"/>
    </location>
</feature>
<feature type="compositionally biased region" description="Basic and acidic residues" evidence="1">
    <location>
        <begin position="184"/>
        <end position="221"/>
    </location>
</feature>
<organism evidence="2 3">
    <name type="scientific">Rhipicephalus sanguineus</name>
    <name type="common">Brown dog tick</name>
    <name type="synonym">Ixodes sanguineus</name>
    <dbReference type="NCBI Taxonomy" id="34632"/>
    <lineage>
        <taxon>Eukaryota</taxon>
        <taxon>Metazoa</taxon>
        <taxon>Ecdysozoa</taxon>
        <taxon>Arthropoda</taxon>
        <taxon>Chelicerata</taxon>
        <taxon>Arachnida</taxon>
        <taxon>Acari</taxon>
        <taxon>Parasitiformes</taxon>
        <taxon>Ixodida</taxon>
        <taxon>Ixodoidea</taxon>
        <taxon>Ixodidae</taxon>
        <taxon>Rhipicephalinae</taxon>
        <taxon>Rhipicephalus</taxon>
        <taxon>Rhipicephalus</taxon>
    </lineage>
</organism>
<feature type="compositionally biased region" description="Basic and acidic residues" evidence="1">
    <location>
        <begin position="238"/>
        <end position="254"/>
    </location>
</feature>
<gene>
    <name evidence="2" type="ORF">HPB52_018028</name>
</gene>
<dbReference type="InterPro" id="IPR004344">
    <property type="entry name" value="TTL/TTLL_fam"/>
</dbReference>
<feature type="compositionally biased region" description="Basic residues" evidence="1">
    <location>
        <begin position="255"/>
        <end position="266"/>
    </location>
</feature>
<dbReference type="Proteomes" id="UP000821837">
    <property type="component" value="Chromosome 6"/>
</dbReference>
<name>A0A9D4PN89_RHISA</name>
<dbReference type="PROSITE" id="PS51221">
    <property type="entry name" value="TTL"/>
    <property type="match status" value="1"/>
</dbReference>
<dbReference type="EMBL" id="JABSTV010001252">
    <property type="protein sequence ID" value="KAH7948036.1"/>
    <property type="molecule type" value="Genomic_DNA"/>
</dbReference>
<comment type="caution">
    <text evidence="2">The sequence shown here is derived from an EMBL/GenBank/DDBJ whole genome shotgun (WGS) entry which is preliminary data.</text>
</comment>
<dbReference type="PANTHER" id="PTHR14776:SF1">
    <property type="entry name" value="CADHERIN-LIKE AND PC-ESTERASE DOMAIN-CONTAINING PROTEIN 1"/>
    <property type="match status" value="1"/>
</dbReference>